<dbReference type="Pfam" id="PF07714">
    <property type="entry name" value="PK_Tyr_Ser-Thr"/>
    <property type="match status" value="2"/>
</dbReference>
<proteinExistence type="predicted"/>
<keyword evidence="10" id="KW-1133">Transmembrane helix</keyword>
<dbReference type="FunFam" id="3.30.200.20:FF:000142">
    <property type="entry name" value="Cysteine-rich receptor-like protein kinase 10"/>
    <property type="match status" value="1"/>
</dbReference>
<reference evidence="17" key="2">
    <citation type="submission" date="2018-04" db="EMBL/GenBank/DDBJ databases">
        <title>OnivRS2 (Oryza nivara Reference Sequence Version 2).</title>
        <authorList>
            <person name="Zhang J."/>
            <person name="Kudrna D."/>
            <person name="Lee S."/>
            <person name="Talag J."/>
            <person name="Rajasekar S."/>
            <person name="Welchert J."/>
            <person name="Hsing Y.-I."/>
            <person name="Wing R.A."/>
        </authorList>
    </citation>
    <scope>NUCLEOTIDE SEQUENCE [LARGE SCALE GENOMIC DNA]</scope>
    <source>
        <strain evidence="17">SL10</strain>
    </source>
</reference>
<keyword evidence="5 14" id="KW-0732">Signal</keyword>
<evidence type="ECO:0000256" key="1">
    <source>
        <dbReference type="ARBA" id="ARBA00004167"/>
    </source>
</evidence>
<evidence type="ECO:0000256" key="12">
    <source>
        <dbReference type="ARBA" id="ARBA00023180"/>
    </source>
</evidence>
<keyword evidence="8" id="KW-0418">Kinase</keyword>
<dbReference type="PROSITE" id="PS00108">
    <property type="entry name" value="PROTEIN_KINASE_ST"/>
    <property type="match status" value="2"/>
</dbReference>
<dbReference type="InterPro" id="IPR011009">
    <property type="entry name" value="Kinase-like_dom_sf"/>
</dbReference>
<evidence type="ECO:0000259" key="15">
    <source>
        <dbReference type="PROSITE" id="PS50011"/>
    </source>
</evidence>
<dbReference type="CDD" id="cd00118">
    <property type="entry name" value="LysM"/>
    <property type="match status" value="1"/>
</dbReference>
<comment type="subcellular location">
    <subcellularLocation>
        <location evidence="1">Membrane</location>
        <topology evidence="1">Single-pass membrane protein</topology>
    </subcellularLocation>
</comment>
<dbReference type="Gene3D" id="3.30.200.20">
    <property type="entry name" value="Phosphorylase Kinase, domain 1"/>
    <property type="match status" value="3"/>
</dbReference>
<evidence type="ECO:0000256" key="14">
    <source>
        <dbReference type="SAM" id="SignalP"/>
    </source>
</evidence>
<keyword evidence="6" id="KW-0677">Repeat</keyword>
<evidence type="ECO:0000256" key="8">
    <source>
        <dbReference type="ARBA" id="ARBA00022777"/>
    </source>
</evidence>
<evidence type="ECO:0000256" key="6">
    <source>
        <dbReference type="ARBA" id="ARBA00022737"/>
    </source>
</evidence>
<evidence type="ECO:0000313" key="18">
    <source>
        <dbReference type="Proteomes" id="UP000006591"/>
    </source>
</evidence>
<dbReference type="Gramene" id="ONIVA11G16040.2">
    <property type="protein sequence ID" value="ONIVA11G16040.2"/>
    <property type="gene ID" value="ONIVA11G16040"/>
</dbReference>
<dbReference type="SUPFAM" id="SSF54106">
    <property type="entry name" value="LysM domain"/>
    <property type="match status" value="2"/>
</dbReference>
<dbReference type="PROSITE" id="PS50011">
    <property type="entry name" value="PROTEIN_KINASE_DOM"/>
    <property type="match status" value="2"/>
</dbReference>
<sequence length="1103" mass="121286">MVPSFSSSAAAILLLFLILASSASTTNFTCTGPATCQSAIVYTPPAATTYIELLSSFETTTLRDLFDANGLPPSTPSHTAIPANATVIVPFRCSCVAGANRPESQPFHIIQPNDNMSYIAAQFDDFVTYQEIAAASNISNPDFLEVGQELWIPLPCSCDQVEGNNVTHFAYKVRAADNVSKIAARFGVKESTLLKINGITDPKNLTQGQILDVPVTVQWFRIMTVTGSFNQDDYSLDLRTLQTATNNFDERNRLGEGGFGMVYKGTLLDGQEIAVKRLSHCSKQGLNELKNELVLVGKLQHKNLVRVLGVCVEKQEKLLVYEYMPNRSLDTFIFDRDKSKELGWEKRFKIIIEIARGLEYLHEESRLKIIHRDLKANNILLDSDLTPKISDFGLAKLFGEDQSHVVTNRVAGTYGYMAPEYAMFGQYSVKSDVFSFGVLILEIITGRRSMGSFNDHEQSFSLLDLIWQHWNSGTILNVVDPSLSRDAGGQLIQRDQLLGCIHVALLCVQENPADRPKLSAVTMMIGGGSNSTASLNPPSRPAFCMHPTDATRTAAGGEPAAASANPQLTLHVHGAGRYASMTAMRRRSPPAWSYRRIHILFLLLLATSSSSASAANFTCTTVQAACQSAIGYTTRNATTYAELLSLFNTSTLAELLRANGLPPTAMPPDTAIPAAATVTVPFRCLCNVATRVGRSDYRPIYLVGSQDGLDAIARKVFDGFVTYQEIADASNIPDPNKIFVGQELWIPLPCSCDQVDGHNVTHFAYKVRTVDTTSAIAAKFGVLESTLMRINGITDPKNQSRGRFLMSQYLVMIQWHEWLGSMKEDINIDLSTLRTATNNFDERNKLGEGGFGVVYKGALPDGQQIAVKSKLQHKNLVRLVGVCVENQEKLLVYEYMPNRSLDTILFDPDKSRELSWEKRLKIIIEIARGLEYLHEESRLKIIHRDLKANNILLDSDLTPKISDFGLANGYMAPEYAMFGQYSVKSDVFSFGVLILEIVTGRRSMGSYSDHEQSFNLLDLADQMLGCIHVGLLCVQANPADRPKLSAVTTMIGGTASLNPPSRPAFWVLPEEDATRAAGTNSSPGGRVMAASANRVSITEIEPR</sequence>
<feature type="domain" description="LysM" evidence="16">
    <location>
        <begin position="763"/>
        <end position="807"/>
    </location>
</feature>
<dbReference type="AlphaFoldDB" id="A0A0E0J2Y8"/>
<dbReference type="FunFam" id="1.10.510.10:FF:000129">
    <property type="entry name" value="cysteine-rich receptor-like protein kinase 10"/>
    <property type="match status" value="2"/>
</dbReference>
<evidence type="ECO:0008006" key="19">
    <source>
        <dbReference type="Google" id="ProtNLM"/>
    </source>
</evidence>
<organism evidence="17">
    <name type="scientific">Oryza nivara</name>
    <name type="common">Indian wild rice</name>
    <name type="synonym">Oryza sativa f. spontanea</name>
    <dbReference type="NCBI Taxonomy" id="4536"/>
    <lineage>
        <taxon>Eukaryota</taxon>
        <taxon>Viridiplantae</taxon>
        <taxon>Streptophyta</taxon>
        <taxon>Embryophyta</taxon>
        <taxon>Tracheophyta</taxon>
        <taxon>Spermatophyta</taxon>
        <taxon>Magnoliopsida</taxon>
        <taxon>Liliopsida</taxon>
        <taxon>Poales</taxon>
        <taxon>Poaceae</taxon>
        <taxon>BOP clade</taxon>
        <taxon>Oryzoideae</taxon>
        <taxon>Oryzeae</taxon>
        <taxon>Oryzinae</taxon>
        <taxon>Oryza</taxon>
    </lineage>
</organism>
<keyword evidence="2" id="KW-0723">Serine/threonine-protein kinase</keyword>
<dbReference type="Proteomes" id="UP000006591">
    <property type="component" value="Chromosome 11"/>
</dbReference>
<dbReference type="GO" id="GO:0004674">
    <property type="term" value="F:protein serine/threonine kinase activity"/>
    <property type="evidence" value="ECO:0007669"/>
    <property type="project" value="UniProtKB-KW"/>
</dbReference>
<accession>A0A0E0J2Y8</accession>
<feature type="binding site" evidence="13">
    <location>
        <position position="868"/>
    </location>
    <ligand>
        <name>ATP</name>
        <dbReference type="ChEBI" id="CHEBI:30616"/>
    </ligand>
</feature>
<dbReference type="InterPro" id="IPR018392">
    <property type="entry name" value="LysM"/>
</dbReference>
<evidence type="ECO:0000256" key="3">
    <source>
        <dbReference type="ARBA" id="ARBA00022679"/>
    </source>
</evidence>
<dbReference type="Gene3D" id="3.10.350.10">
    <property type="entry name" value="LysM domain"/>
    <property type="match status" value="3"/>
</dbReference>
<dbReference type="InterPro" id="IPR017441">
    <property type="entry name" value="Protein_kinase_ATP_BS"/>
</dbReference>
<dbReference type="GO" id="GO:0006950">
    <property type="term" value="P:response to stress"/>
    <property type="evidence" value="ECO:0007669"/>
    <property type="project" value="UniProtKB-ARBA"/>
</dbReference>
<dbReference type="HOGENOM" id="CLU_007810_0_0_1"/>
<feature type="domain" description="Protein kinase" evidence="15">
    <location>
        <begin position="840"/>
        <end position="1065"/>
    </location>
</feature>
<evidence type="ECO:0000256" key="13">
    <source>
        <dbReference type="PROSITE-ProRule" id="PRU10141"/>
    </source>
</evidence>
<dbReference type="SUPFAM" id="SSF56112">
    <property type="entry name" value="Protein kinase-like (PK-like)"/>
    <property type="match status" value="2"/>
</dbReference>
<dbReference type="SMART" id="SM00220">
    <property type="entry name" value="S_TKc"/>
    <property type="match status" value="2"/>
</dbReference>
<feature type="domain" description="Protein kinase" evidence="15">
    <location>
        <begin position="248"/>
        <end position="543"/>
    </location>
</feature>
<dbReference type="Gene3D" id="1.10.510.10">
    <property type="entry name" value="Transferase(Phosphotransferase) domain 1"/>
    <property type="match status" value="2"/>
</dbReference>
<evidence type="ECO:0000256" key="2">
    <source>
        <dbReference type="ARBA" id="ARBA00022527"/>
    </source>
</evidence>
<feature type="signal peptide" evidence="14">
    <location>
        <begin position="1"/>
        <end position="25"/>
    </location>
</feature>
<keyword evidence="11" id="KW-0472">Membrane</keyword>
<evidence type="ECO:0000256" key="4">
    <source>
        <dbReference type="ARBA" id="ARBA00022692"/>
    </source>
</evidence>
<dbReference type="InterPro" id="IPR001245">
    <property type="entry name" value="Ser-Thr/Tyr_kinase_cat_dom"/>
</dbReference>
<feature type="domain" description="LysM" evidence="16">
    <location>
        <begin position="106"/>
        <end position="152"/>
    </location>
</feature>
<feature type="domain" description="LysM" evidence="16">
    <location>
        <begin position="699"/>
        <end position="746"/>
    </location>
</feature>
<evidence type="ECO:0000256" key="7">
    <source>
        <dbReference type="ARBA" id="ARBA00022741"/>
    </source>
</evidence>
<dbReference type="InterPro" id="IPR000719">
    <property type="entry name" value="Prot_kinase_dom"/>
</dbReference>
<feature type="binding site" evidence="13">
    <location>
        <position position="276"/>
    </location>
    <ligand>
        <name>ATP</name>
        <dbReference type="ChEBI" id="CHEBI:30616"/>
    </ligand>
</feature>
<reference evidence="17" key="1">
    <citation type="submission" date="2015-04" db="UniProtKB">
        <authorList>
            <consortium name="EnsemblPlants"/>
        </authorList>
    </citation>
    <scope>IDENTIFICATION</scope>
    <source>
        <strain evidence="17">SL10</strain>
    </source>
</reference>
<evidence type="ECO:0000313" key="17">
    <source>
        <dbReference type="EnsemblPlants" id="ONIVA11G16040.2"/>
    </source>
</evidence>
<evidence type="ECO:0000256" key="5">
    <source>
        <dbReference type="ARBA" id="ARBA00022729"/>
    </source>
</evidence>
<keyword evidence="3" id="KW-0808">Transferase</keyword>
<protein>
    <recommendedName>
        <fullName evidence="19">Protein kinase domain-containing protein</fullName>
    </recommendedName>
</protein>
<keyword evidence="7 13" id="KW-0547">Nucleotide-binding</keyword>
<dbReference type="PROSITE" id="PS51782">
    <property type="entry name" value="LYSM"/>
    <property type="match status" value="4"/>
</dbReference>
<dbReference type="EnsemblPlants" id="ONIVA11G16040.2">
    <property type="protein sequence ID" value="ONIVA11G16040.2"/>
    <property type="gene ID" value="ONIVA11G16040"/>
</dbReference>
<dbReference type="CDD" id="cd14066">
    <property type="entry name" value="STKc_IRAK"/>
    <property type="match status" value="1"/>
</dbReference>
<name>A0A0E0J2Y8_ORYNI</name>
<keyword evidence="9 13" id="KW-0067">ATP-binding</keyword>
<evidence type="ECO:0000259" key="16">
    <source>
        <dbReference type="PROSITE" id="PS51782"/>
    </source>
</evidence>
<dbReference type="GO" id="GO:0005886">
    <property type="term" value="C:plasma membrane"/>
    <property type="evidence" value="ECO:0007669"/>
    <property type="project" value="TreeGrafter"/>
</dbReference>
<feature type="chain" id="PRO_5002363811" description="Protein kinase domain-containing protein" evidence="14">
    <location>
        <begin position="26"/>
        <end position="1103"/>
    </location>
</feature>
<keyword evidence="4" id="KW-0812">Transmembrane</keyword>
<dbReference type="PANTHER" id="PTHR27002:SF18">
    <property type="entry name" value="OS11G0549300 PROTEIN"/>
    <property type="match status" value="1"/>
</dbReference>
<feature type="domain" description="LysM" evidence="16">
    <location>
        <begin position="169"/>
        <end position="213"/>
    </location>
</feature>
<dbReference type="SMART" id="SM00257">
    <property type="entry name" value="LysM"/>
    <property type="match status" value="4"/>
</dbReference>
<dbReference type="GO" id="GO:0005524">
    <property type="term" value="F:ATP binding"/>
    <property type="evidence" value="ECO:0007669"/>
    <property type="project" value="UniProtKB-UniRule"/>
</dbReference>
<keyword evidence="12" id="KW-0325">Glycoprotein</keyword>
<dbReference type="InterPro" id="IPR036779">
    <property type="entry name" value="LysM_dom_sf"/>
</dbReference>
<dbReference type="InterPro" id="IPR008271">
    <property type="entry name" value="Ser/Thr_kinase_AS"/>
</dbReference>
<dbReference type="PANTHER" id="PTHR27002">
    <property type="entry name" value="RECEPTOR-LIKE SERINE/THREONINE-PROTEIN KINASE SD1-8"/>
    <property type="match status" value="1"/>
</dbReference>
<evidence type="ECO:0000256" key="11">
    <source>
        <dbReference type="ARBA" id="ARBA00023136"/>
    </source>
</evidence>
<evidence type="ECO:0000256" key="9">
    <source>
        <dbReference type="ARBA" id="ARBA00022840"/>
    </source>
</evidence>
<dbReference type="Pfam" id="PF01476">
    <property type="entry name" value="LysM"/>
    <property type="match status" value="4"/>
</dbReference>
<keyword evidence="18" id="KW-1185">Reference proteome</keyword>
<dbReference type="PROSITE" id="PS00107">
    <property type="entry name" value="PROTEIN_KINASE_ATP"/>
    <property type="match status" value="2"/>
</dbReference>
<evidence type="ECO:0000256" key="10">
    <source>
        <dbReference type="ARBA" id="ARBA00022989"/>
    </source>
</evidence>